<evidence type="ECO:0000256" key="1">
    <source>
        <dbReference type="ARBA" id="ARBA00022679"/>
    </source>
</evidence>
<keyword evidence="2 4" id="KW-0012">Acyltransferase</keyword>
<dbReference type="OrthoDB" id="3210041at2"/>
<dbReference type="InterPro" id="IPR002123">
    <property type="entry name" value="Plipid/glycerol_acylTrfase"/>
</dbReference>
<dbReference type="PANTHER" id="PTHR10434:SF55">
    <property type="entry name" value="POSSIBLE ACYLTRANSFERASE"/>
    <property type="match status" value="1"/>
</dbReference>
<dbReference type="SMART" id="SM00563">
    <property type="entry name" value="PlsC"/>
    <property type="match status" value="1"/>
</dbReference>
<evidence type="ECO:0000313" key="5">
    <source>
        <dbReference type="Proteomes" id="UP000283479"/>
    </source>
</evidence>
<name>A0A438ATT2_9NOCA</name>
<comment type="caution">
    <text evidence="4">The sequence shown here is derived from an EMBL/GenBank/DDBJ whole genome shotgun (WGS) entry which is preliminary data.</text>
</comment>
<dbReference type="PANTHER" id="PTHR10434">
    <property type="entry name" value="1-ACYL-SN-GLYCEROL-3-PHOSPHATE ACYLTRANSFERASE"/>
    <property type="match status" value="1"/>
</dbReference>
<reference evidence="4 5" key="1">
    <citation type="submission" date="2018-11" db="EMBL/GenBank/DDBJ databases">
        <title>Rhodococcus spongicola sp. nov. and Rhodococcus xishaensis sp. nov. from marine sponges.</title>
        <authorList>
            <person name="Li L."/>
            <person name="Lin H.W."/>
        </authorList>
    </citation>
    <scope>NUCLEOTIDE SEQUENCE [LARGE SCALE GENOMIC DNA]</scope>
    <source>
        <strain evidence="4 5">LHW51113</strain>
    </source>
</reference>
<protein>
    <submittedName>
        <fullName evidence="4">1-acyl-sn-glycerol-3-phosphate acyltransferase</fullName>
    </submittedName>
</protein>
<dbReference type="Pfam" id="PF01553">
    <property type="entry name" value="Acyltransferase"/>
    <property type="match status" value="1"/>
</dbReference>
<dbReference type="SUPFAM" id="SSF69593">
    <property type="entry name" value="Glycerol-3-phosphate (1)-acyltransferase"/>
    <property type="match status" value="1"/>
</dbReference>
<accession>A0A438ATT2</accession>
<keyword evidence="5" id="KW-1185">Reference proteome</keyword>
<evidence type="ECO:0000256" key="2">
    <source>
        <dbReference type="ARBA" id="ARBA00023315"/>
    </source>
</evidence>
<dbReference type="CDD" id="cd07989">
    <property type="entry name" value="LPLAT_AGPAT-like"/>
    <property type="match status" value="1"/>
</dbReference>
<dbReference type="GO" id="GO:0006654">
    <property type="term" value="P:phosphatidic acid biosynthetic process"/>
    <property type="evidence" value="ECO:0007669"/>
    <property type="project" value="TreeGrafter"/>
</dbReference>
<dbReference type="GO" id="GO:0005886">
    <property type="term" value="C:plasma membrane"/>
    <property type="evidence" value="ECO:0007669"/>
    <property type="project" value="TreeGrafter"/>
</dbReference>
<dbReference type="GO" id="GO:0003841">
    <property type="term" value="F:1-acylglycerol-3-phosphate O-acyltransferase activity"/>
    <property type="evidence" value="ECO:0007669"/>
    <property type="project" value="TreeGrafter"/>
</dbReference>
<feature type="domain" description="Phospholipid/glycerol acyltransferase" evidence="3">
    <location>
        <begin position="37"/>
        <end position="151"/>
    </location>
</feature>
<dbReference type="EMBL" id="RKLO01000004">
    <property type="protein sequence ID" value="RVW02148.1"/>
    <property type="molecule type" value="Genomic_DNA"/>
</dbReference>
<organism evidence="4 5">
    <name type="scientific">Rhodococcus xishaensis</name>
    <dbReference type="NCBI Taxonomy" id="2487364"/>
    <lineage>
        <taxon>Bacteria</taxon>
        <taxon>Bacillati</taxon>
        <taxon>Actinomycetota</taxon>
        <taxon>Actinomycetes</taxon>
        <taxon>Mycobacteriales</taxon>
        <taxon>Nocardiaceae</taxon>
        <taxon>Rhodococcus</taxon>
    </lineage>
</organism>
<evidence type="ECO:0000313" key="4">
    <source>
        <dbReference type="EMBL" id="RVW02148.1"/>
    </source>
</evidence>
<keyword evidence="1 4" id="KW-0808">Transferase</keyword>
<dbReference type="RefSeq" id="WP_127954815.1">
    <property type="nucleotide sequence ID" value="NZ_RKLO01000004.1"/>
</dbReference>
<gene>
    <name evidence="4" type="ORF">EGT50_12140</name>
</gene>
<proteinExistence type="predicted"/>
<evidence type="ECO:0000259" key="3">
    <source>
        <dbReference type="SMART" id="SM00563"/>
    </source>
</evidence>
<dbReference type="Proteomes" id="UP000283479">
    <property type="component" value="Unassembled WGS sequence"/>
</dbReference>
<sequence>MEPFYRTIIGLARVVFAGQGLKFTVTGEEHIPKTGGAVIAINHTGYMDFTYAGLPARAVKRYIRFMAKNEVFVHKVSGPMMRAMKHIPVDRSAGGESYRAAVEALRDGELVGVFPEATISRSFELKGFKSGAARMAIESGTPVLPIVIWGSQRVWTKGYPKRLGRTNTPISIAVGEPIAPFEPGSEMTALLHTRMEELLRGVQASYEHPAGEYWVPARLGGGAPTLEEANAMDAADAEAKAARRSKETEGK</sequence>
<dbReference type="AlphaFoldDB" id="A0A438ATT2"/>